<dbReference type="EMBL" id="CP016757">
    <property type="protein sequence ID" value="ANZ46237.1"/>
    <property type="molecule type" value="Genomic_DNA"/>
</dbReference>
<proteinExistence type="predicted"/>
<evidence type="ECO:0000256" key="1">
    <source>
        <dbReference type="ARBA" id="ARBA00023015"/>
    </source>
</evidence>
<dbReference type="Gene3D" id="1.20.120.530">
    <property type="entry name" value="GntR ligand-binding domain-like"/>
    <property type="match status" value="1"/>
</dbReference>
<evidence type="ECO:0000313" key="6">
    <source>
        <dbReference type="Proteomes" id="UP000093044"/>
    </source>
</evidence>
<dbReference type="GO" id="GO:0003700">
    <property type="term" value="F:DNA-binding transcription factor activity"/>
    <property type="evidence" value="ECO:0007669"/>
    <property type="project" value="InterPro"/>
</dbReference>
<dbReference type="InterPro" id="IPR036390">
    <property type="entry name" value="WH_DNA-bd_sf"/>
</dbReference>
<keyword evidence="1" id="KW-0805">Transcription regulation</keyword>
<feature type="domain" description="HTH gntR-type" evidence="4">
    <location>
        <begin position="1"/>
        <end position="68"/>
    </location>
</feature>
<gene>
    <name evidence="5" type="ORF">BED41_14680</name>
</gene>
<dbReference type="Pfam" id="PF00392">
    <property type="entry name" value="GntR"/>
    <property type="match status" value="1"/>
</dbReference>
<dbReference type="GO" id="GO:0003677">
    <property type="term" value="F:DNA binding"/>
    <property type="evidence" value="ECO:0007669"/>
    <property type="project" value="UniProtKB-KW"/>
</dbReference>
<dbReference type="InterPro" id="IPR008920">
    <property type="entry name" value="TF_FadR/GntR_C"/>
</dbReference>
<protein>
    <recommendedName>
        <fullName evidence="4">HTH gntR-type domain-containing protein</fullName>
    </recommendedName>
</protein>
<keyword evidence="6" id="KW-1185">Reference proteome</keyword>
<dbReference type="STRING" id="1197717.BED41_14680"/>
<dbReference type="Gene3D" id="1.10.10.10">
    <property type="entry name" value="Winged helix-like DNA-binding domain superfamily/Winged helix DNA-binding domain"/>
    <property type="match status" value="1"/>
</dbReference>
<dbReference type="SUPFAM" id="SSF48008">
    <property type="entry name" value="GntR ligand-binding domain-like"/>
    <property type="match status" value="1"/>
</dbReference>
<keyword evidence="2" id="KW-0238">DNA-binding</keyword>
<dbReference type="PANTHER" id="PTHR43537:SF24">
    <property type="entry name" value="GLUCONATE OPERON TRANSCRIPTIONAL REPRESSOR"/>
    <property type="match status" value="1"/>
</dbReference>
<dbReference type="InterPro" id="IPR011711">
    <property type="entry name" value="GntR_C"/>
</dbReference>
<name>A0A1B2I8I1_9BACT</name>
<dbReference type="AlphaFoldDB" id="A0A1B2I8I1"/>
<dbReference type="Proteomes" id="UP000093044">
    <property type="component" value="Chromosome"/>
</dbReference>
<keyword evidence="3" id="KW-0804">Transcription</keyword>
<dbReference type="InterPro" id="IPR000524">
    <property type="entry name" value="Tscrpt_reg_HTH_GntR"/>
</dbReference>
<reference evidence="5" key="1">
    <citation type="submission" date="2016-08" db="EMBL/GenBank/DDBJ databases">
        <title>Complete genome of Cloacibacillus porcorum.</title>
        <authorList>
            <person name="Looft T."/>
            <person name="Bayles D.O."/>
            <person name="Alt D.P."/>
        </authorList>
    </citation>
    <scope>NUCLEOTIDE SEQUENCE [LARGE SCALE GENOMIC DNA]</scope>
    <source>
        <strain evidence="5">CL-84</strain>
    </source>
</reference>
<dbReference type="KEGG" id="cpor:BED41_14680"/>
<dbReference type="SMART" id="SM00345">
    <property type="entry name" value="HTH_GNTR"/>
    <property type="match status" value="1"/>
</dbReference>
<evidence type="ECO:0000256" key="2">
    <source>
        <dbReference type="ARBA" id="ARBA00023125"/>
    </source>
</evidence>
<accession>A0A1B2I8I1</accession>
<dbReference type="OrthoDB" id="5093at2"/>
<dbReference type="InterPro" id="IPR036388">
    <property type="entry name" value="WH-like_DNA-bd_sf"/>
</dbReference>
<dbReference type="PANTHER" id="PTHR43537">
    <property type="entry name" value="TRANSCRIPTIONAL REGULATOR, GNTR FAMILY"/>
    <property type="match status" value="1"/>
</dbReference>
<evidence type="ECO:0000313" key="5">
    <source>
        <dbReference type="EMBL" id="ANZ46237.1"/>
    </source>
</evidence>
<dbReference type="RefSeq" id="WP_066748010.1">
    <property type="nucleotide sequence ID" value="NZ_CAUFKJ010000006.1"/>
</dbReference>
<sequence>MYTEEKAYRLILEDIINGKYMPGDFLLELDIASRLKMSRTPVNSALSRLESEGYLTRMPKKGCCIPTPTPKEVNLTFSTRSFIEAESAASAAVNIEDDEIDILDGIINKERSIFSIKDSKCWADINMEFHFSIAKFSHNPYLERWVKQIYWHCYLYISYLNGFYLPNDLNEKELVTTYKTPEYHAEIAKAIKSRQPKEARKLMEEHILHTYSFHFKK</sequence>
<organism evidence="5 6">
    <name type="scientific">Cloacibacillus porcorum</name>
    <dbReference type="NCBI Taxonomy" id="1197717"/>
    <lineage>
        <taxon>Bacteria</taxon>
        <taxon>Thermotogati</taxon>
        <taxon>Synergistota</taxon>
        <taxon>Synergistia</taxon>
        <taxon>Synergistales</taxon>
        <taxon>Synergistaceae</taxon>
        <taxon>Cloacibacillus</taxon>
    </lineage>
</organism>
<dbReference type="Pfam" id="PF07729">
    <property type="entry name" value="FCD"/>
    <property type="match status" value="1"/>
</dbReference>
<evidence type="ECO:0000256" key="3">
    <source>
        <dbReference type="ARBA" id="ARBA00023163"/>
    </source>
</evidence>
<dbReference type="SUPFAM" id="SSF46785">
    <property type="entry name" value="Winged helix' DNA-binding domain"/>
    <property type="match status" value="1"/>
</dbReference>
<dbReference type="GeneID" id="83059090"/>
<dbReference type="PROSITE" id="PS50949">
    <property type="entry name" value="HTH_GNTR"/>
    <property type="match status" value="1"/>
</dbReference>
<dbReference type="CDD" id="cd07377">
    <property type="entry name" value="WHTH_GntR"/>
    <property type="match status" value="1"/>
</dbReference>
<dbReference type="SMART" id="SM00895">
    <property type="entry name" value="FCD"/>
    <property type="match status" value="1"/>
</dbReference>
<evidence type="ECO:0000259" key="4">
    <source>
        <dbReference type="PROSITE" id="PS50949"/>
    </source>
</evidence>